<dbReference type="InterPro" id="IPR017850">
    <property type="entry name" value="Alkaline_phosphatase_core_sf"/>
</dbReference>
<sequence>MTRAPFRPALAAAVLCGVLALPPTRGIGIPVIELPLLLALLGLFGGVGRVVLTVALWLLSVQKMADLAMHQALGRSFNTVADMPLIPASMNLIAGSFGQLAAVGAALVATVAGCCLLWLIWWATGVWATQKWQPHRRLTMLAVCAVVLILPLAGQGAAENGRYALSRVQLARQTVADLRNLRRAAAEDPYAGQAGLLDQIDRDVLVIFVESYGRASFDVEFLAERHLDTLQRAQARLAGAGLSVRSGFLSAPTQGGQSWLSHASFANGLWVSDQTRYRAVLASGRQSIFHLARKAGFETAAVMPAITMPWPEAQRMGFDHILPARDLGYRGKPFNWVTMPDQFTLTATDRLLRQDPDRAHLFAQIALVSSHAPWTPVPHLLDWDAIGDGSEFNDMAISGDSPRDVWRDRDRVRRHYRDSVDYALRTALEYAERQGPDGPLIFLLGDHQAAPGIAMDDGRDVALHVIGPEDLVARTAGWGFTLGLIPPDESEAMPMDRMRDLILTGFTSGAAPS</sequence>
<proteinExistence type="predicted"/>
<feature type="transmembrane region" description="Helical" evidence="1">
    <location>
        <begin position="100"/>
        <end position="123"/>
    </location>
</feature>
<dbReference type="EMBL" id="FOHO01000024">
    <property type="protein sequence ID" value="SEU07852.1"/>
    <property type="molecule type" value="Genomic_DNA"/>
</dbReference>
<keyword evidence="1" id="KW-1133">Transmembrane helix</keyword>
<organism evidence="3 4">
    <name type="scientific">Paracoccus homiensis</name>
    <dbReference type="NCBI Taxonomy" id="364199"/>
    <lineage>
        <taxon>Bacteria</taxon>
        <taxon>Pseudomonadati</taxon>
        <taxon>Pseudomonadota</taxon>
        <taxon>Alphaproteobacteria</taxon>
        <taxon>Rhodobacterales</taxon>
        <taxon>Paracoccaceae</taxon>
        <taxon>Paracoccus</taxon>
    </lineage>
</organism>
<evidence type="ECO:0000313" key="3">
    <source>
        <dbReference type="EMBL" id="SEU07852.1"/>
    </source>
</evidence>
<gene>
    <name evidence="3" type="ORF">SAMN04489858_12421</name>
</gene>
<feature type="transmembrane region" description="Helical" evidence="1">
    <location>
        <begin position="36"/>
        <end position="59"/>
    </location>
</feature>
<keyword evidence="4" id="KW-1185">Reference proteome</keyword>
<dbReference type="InterPro" id="IPR000917">
    <property type="entry name" value="Sulfatase_N"/>
</dbReference>
<evidence type="ECO:0000313" key="4">
    <source>
        <dbReference type="Proteomes" id="UP000199180"/>
    </source>
</evidence>
<keyword evidence="1" id="KW-0472">Membrane</keyword>
<keyword evidence="1" id="KW-0812">Transmembrane</keyword>
<dbReference type="STRING" id="364199.SAMN04489858_12421"/>
<reference evidence="3 4" key="1">
    <citation type="submission" date="2016-10" db="EMBL/GenBank/DDBJ databases">
        <authorList>
            <person name="de Groot N.N."/>
        </authorList>
    </citation>
    <scope>NUCLEOTIDE SEQUENCE [LARGE SCALE GENOMIC DNA]</scope>
    <source>
        <strain evidence="3 4">DSM 17862</strain>
    </source>
</reference>
<feature type="transmembrane region" description="Helical" evidence="1">
    <location>
        <begin position="138"/>
        <end position="158"/>
    </location>
</feature>
<dbReference type="Pfam" id="PF00884">
    <property type="entry name" value="Sulfatase"/>
    <property type="match status" value="1"/>
</dbReference>
<evidence type="ECO:0000259" key="2">
    <source>
        <dbReference type="Pfam" id="PF00884"/>
    </source>
</evidence>
<dbReference type="SUPFAM" id="SSF53649">
    <property type="entry name" value="Alkaline phosphatase-like"/>
    <property type="match status" value="1"/>
</dbReference>
<name>A0A1I0JDE7_9RHOB</name>
<dbReference type="Proteomes" id="UP000199180">
    <property type="component" value="Unassembled WGS sequence"/>
</dbReference>
<dbReference type="AlphaFoldDB" id="A0A1I0JDE7"/>
<accession>A0A1I0JDE7</accession>
<feature type="domain" description="Sulfatase N-terminal" evidence="2">
    <location>
        <begin position="203"/>
        <end position="450"/>
    </location>
</feature>
<dbReference type="OrthoDB" id="1376015at2"/>
<protein>
    <submittedName>
        <fullName evidence="3">Sulfatase</fullName>
    </submittedName>
</protein>
<evidence type="ECO:0000256" key="1">
    <source>
        <dbReference type="SAM" id="Phobius"/>
    </source>
</evidence>
<dbReference type="Gene3D" id="3.40.720.10">
    <property type="entry name" value="Alkaline Phosphatase, subunit A"/>
    <property type="match status" value="1"/>
</dbReference>
<dbReference type="RefSeq" id="WP_090738059.1">
    <property type="nucleotide sequence ID" value="NZ_FOHO01000024.1"/>
</dbReference>